<dbReference type="Gene3D" id="1.10.10.10">
    <property type="entry name" value="Winged helix-like DNA-binding domain superfamily/Winged helix DNA-binding domain"/>
    <property type="match status" value="1"/>
</dbReference>
<sequence>MNPTVLKSFVALAELGSFQTAAVRIGIAQPTLSQHIKKLEEDLGAPLIQRSHSGSRLTDAGLRLLPHAQQILTSTQRAQAAVLSESLKIGCSGNIASYFMPDALASFLKQTSSQMRWEVISAPNPRVAQMLLAEEIDIAAMEWPISHPAVTVAPWLSDEMIVILPSDHPLATREEISFAELKTLKMLGGERGSGTGTLLTEALGPQAEDVDTIGNVGSTEAVKRSVAAGLGASIVLETAVRGEIASGSLARARLEGMPLRKQFFIAQITSSAETGPAARLFKFLLESD</sequence>
<evidence type="ECO:0000256" key="3">
    <source>
        <dbReference type="ARBA" id="ARBA00023125"/>
    </source>
</evidence>
<feature type="domain" description="HTH lysR-type" evidence="5">
    <location>
        <begin position="1"/>
        <end position="58"/>
    </location>
</feature>
<dbReference type="GO" id="GO:0003700">
    <property type="term" value="F:DNA-binding transcription factor activity"/>
    <property type="evidence" value="ECO:0007669"/>
    <property type="project" value="InterPro"/>
</dbReference>
<gene>
    <name evidence="6" type="ORF">DW2_13340</name>
</gene>
<dbReference type="PATRIC" id="fig|1317124.6.peg.2701"/>
<dbReference type="InterPro" id="IPR036390">
    <property type="entry name" value="WH_DNA-bd_sf"/>
</dbReference>
<dbReference type="FunFam" id="1.10.10.10:FF:000001">
    <property type="entry name" value="LysR family transcriptional regulator"/>
    <property type="match status" value="1"/>
</dbReference>
<organism evidence="6 7">
    <name type="scientific">Thioclava atlantica</name>
    <dbReference type="NCBI Taxonomy" id="1317124"/>
    <lineage>
        <taxon>Bacteria</taxon>
        <taxon>Pseudomonadati</taxon>
        <taxon>Pseudomonadota</taxon>
        <taxon>Alphaproteobacteria</taxon>
        <taxon>Rhodobacterales</taxon>
        <taxon>Paracoccaceae</taxon>
        <taxon>Thioclava</taxon>
    </lineage>
</organism>
<reference evidence="6 7" key="2">
    <citation type="journal article" date="2015" name="Antonie Van Leeuwenhoek">
        <title>Thioclava indica sp. nov., isolated from surface seawater of the Indian Ocean.</title>
        <authorList>
            <person name="Liu Y."/>
            <person name="Lai Q."/>
            <person name="Du J."/>
            <person name="Xu H."/>
            <person name="Jiang L."/>
            <person name="Shao Z."/>
        </authorList>
    </citation>
    <scope>NUCLEOTIDE SEQUENCE [LARGE SCALE GENOMIC DNA]</scope>
    <source>
        <strain evidence="6 7">13D2W-2</strain>
    </source>
</reference>
<dbReference type="RefSeq" id="WP_009573532.1">
    <property type="nucleotide sequence ID" value="NZ_AQRC01000011.1"/>
</dbReference>
<evidence type="ECO:0000256" key="1">
    <source>
        <dbReference type="ARBA" id="ARBA00009437"/>
    </source>
</evidence>
<dbReference type="Pfam" id="PF00126">
    <property type="entry name" value="HTH_1"/>
    <property type="match status" value="1"/>
</dbReference>
<dbReference type="eggNOG" id="COG0583">
    <property type="taxonomic scope" value="Bacteria"/>
</dbReference>
<dbReference type="InterPro" id="IPR000847">
    <property type="entry name" value="LysR_HTH_N"/>
</dbReference>
<evidence type="ECO:0000313" key="6">
    <source>
        <dbReference type="EMBL" id="KFE34266.1"/>
    </source>
</evidence>
<evidence type="ECO:0000313" key="7">
    <source>
        <dbReference type="Proteomes" id="UP000028607"/>
    </source>
</evidence>
<dbReference type="InterPro" id="IPR005119">
    <property type="entry name" value="LysR_subst-bd"/>
</dbReference>
<dbReference type="EMBL" id="AQRC01000011">
    <property type="protein sequence ID" value="KFE34266.1"/>
    <property type="molecule type" value="Genomic_DNA"/>
</dbReference>
<dbReference type="InterPro" id="IPR036388">
    <property type="entry name" value="WH-like_DNA-bd_sf"/>
</dbReference>
<dbReference type="PRINTS" id="PR00039">
    <property type="entry name" value="HTHLYSR"/>
</dbReference>
<dbReference type="PANTHER" id="PTHR30126:SF39">
    <property type="entry name" value="HTH-TYPE TRANSCRIPTIONAL REGULATOR CYSL"/>
    <property type="match status" value="1"/>
</dbReference>
<dbReference type="PROSITE" id="PS50931">
    <property type="entry name" value="HTH_LYSR"/>
    <property type="match status" value="1"/>
</dbReference>
<dbReference type="Gene3D" id="3.40.190.10">
    <property type="entry name" value="Periplasmic binding protein-like II"/>
    <property type="match status" value="2"/>
</dbReference>
<keyword evidence="7" id="KW-1185">Reference proteome</keyword>
<dbReference type="GO" id="GO:0000976">
    <property type="term" value="F:transcription cis-regulatory region binding"/>
    <property type="evidence" value="ECO:0007669"/>
    <property type="project" value="TreeGrafter"/>
</dbReference>
<comment type="similarity">
    <text evidence="1">Belongs to the LysR transcriptional regulatory family.</text>
</comment>
<evidence type="ECO:0000259" key="5">
    <source>
        <dbReference type="PROSITE" id="PS50931"/>
    </source>
</evidence>
<comment type="caution">
    <text evidence="6">The sequence shown here is derived from an EMBL/GenBank/DDBJ whole genome shotgun (WGS) entry which is preliminary data.</text>
</comment>
<dbReference type="OrthoDB" id="9815174at2"/>
<dbReference type="SUPFAM" id="SSF53850">
    <property type="entry name" value="Periplasmic binding protein-like II"/>
    <property type="match status" value="1"/>
</dbReference>
<evidence type="ECO:0000256" key="4">
    <source>
        <dbReference type="ARBA" id="ARBA00023163"/>
    </source>
</evidence>
<accession>A0A085TU69</accession>
<keyword evidence="2" id="KW-0805">Transcription regulation</keyword>
<keyword evidence="3" id="KW-0238">DNA-binding</keyword>
<reference evidence="7" key="1">
    <citation type="submission" date="2013-04" db="EMBL/GenBank/DDBJ databases">
        <title>Thioclava sp. 13D2W-2 Genome Sequencing.</title>
        <authorList>
            <person name="Lai Q."/>
            <person name="Li G."/>
            <person name="Shao Z."/>
        </authorList>
    </citation>
    <scope>NUCLEOTIDE SEQUENCE [LARGE SCALE GENOMIC DNA]</scope>
    <source>
        <strain evidence="7">13D2W-2</strain>
    </source>
</reference>
<evidence type="ECO:0000256" key="2">
    <source>
        <dbReference type="ARBA" id="ARBA00023015"/>
    </source>
</evidence>
<keyword evidence="4" id="KW-0804">Transcription</keyword>
<dbReference type="AlphaFoldDB" id="A0A085TU69"/>
<proteinExistence type="inferred from homology"/>
<protein>
    <submittedName>
        <fullName evidence="6">Transcriptional regulator</fullName>
    </submittedName>
</protein>
<name>A0A085TU69_9RHOB</name>
<dbReference type="SUPFAM" id="SSF46785">
    <property type="entry name" value="Winged helix' DNA-binding domain"/>
    <property type="match status" value="1"/>
</dbReference>
<dbReference type="STRING" id="1317124.DW2_13340"/>
<dbReference type="PANTHER" id="PTHR30126">
    <property type="entry name" value="HTH-TYPE TRANSCRIPTIONAL REGULATOR"/>
    <property type="match status" value="1"/>
</dbReference>
<dbReference type="Pfam" id="PF03466">
    <property type="entry name" value="LysR_substrate"/>
    <property type="match status" value="1"/>
</dbReference>
<dbReference type="Proteomes" id="UP000028607">
    <property type="component" value="Unassembled WGS sequence"/>
</dbReference>